<keyword evidence="2" id="KW-0521">NADP</keyword>
<sequence length="250" mass="25942">MSSTELLRGQKVVVIGGSSGVGRSIAAAALAHGASVVIASSSPDKVNAAVELLKEGSKGEAGTFVKGQAFDIKDSAALTAFLSQEGPFDHLAITAGEIPGVLKFPQDEISESLKGAFDARYWPVIIAAQHIYKNNLIKPGGSITSTIGTSLERPLPGWALSCGPVGALASVTRGLALDLKPIRCLGLVDTPLFDAFPKEVREGLFQSQREALPVGHVGLPIEAAEAYIFAMKCTYLTGQIITVDGGASLV</sequence>
<proteinExistence type="inferred from homology"/>
<dbReference type="PRINTS" id="PR00081">
    <property type="entry name" value="GDHRDH"/>
</dbReference>
<comment type="caution">
    <text evidence="4">The sequence shown here is derived from an EMBL/GenBank/DDBJ whole genome shotgun (WGS) entry which is preliminary data.</text>
</comment>
<dbReference type="SUPFAM" id="SSF51735">
    <property type="entry name" value="NAD(P)-binding Rossmann-fold domains"/>
    <property type="match status" value="1"/>
</dbReference>
<evidence type="ECO:0000256" key="1">
    <source>
        <dbReference type="ARBA" id="ARBA00006484"/>
    </source>
</evidence>
<evidence type="ECO:0000313" key="4">
    <source>
        <dbReference type="EMBL" id="CAE6504635.1"/>
    </source>
</evidence>
<dbReference type="PANTHER" id="PTHR43477">
    <property type="entry name" value="DIHYDROANTICAPSIN 7-DEHYDROGENASE"/>
    <property type="match status" value="1"/>
</dbReference>
<dbReference type="InterPro" id="IPR057571">
    <property type="entry name" value="SDR_PhqE-like"/>
</dbReference>
<dbReference type="InterPro" id="IPR051122">
    <property type="entry name" value="SDR_DHRS6-like"/>
</dbReference>
<reference evidence="4" key="1">
    <citation type="submission" date="2021-01" db="EMBL/GenBank/DDBJ databases">
        <authorList>
            <person name="Kaushik A."/>
        </authorList>
    </citation>
    <scope>NUCLEOTIDE SEQUENCE</scope>
    <source>
        <strain evidence="4">AG6-10EEA</strain>
    </source>
</reference>
<dbReference type="EMBL" id="CAJMXA010003584">
    <property type="protein sequence ID" value="CAE6504635.1"/>
    <property type="molecule type" value="Genomic_DNA"/>
</dbReference>
<gene>
    <name evidence="4" type="ORF">RDB_LOCUS117641</name>
</gene>
<comment type="similarity">
    <text evidence="1">Belongs to the short-chain dehydrogenases/reductases (SDR) family.</text>
</comment>
<evidence type="ECO:0000313" key="5">
    <source>
        <dbReference type="Proteomes" id="UP000663853"/>
    </source>
</evidence>
<keyword evidence="3" id="KW-0560">Oxidoreductase</keyword>
<dbReference type="GO" id="GO:0016491">
    <property type="term" value="F:oxidoreductase activity"/>
    <property type="evidence" value="ECO:0007669"/>
    <property type="project" value="UniProtKB-KW"/>
</dbReference>
<evidence type="ECO:0000256" key="2">
    <source>
        <dbReference type="ARBA" id="ARBA00022857"/>
    </source>
</evidence>
<dbReference type="InterPro" id="IPR002347">
    <property type="entry name" value="SDR_fam"/>
</dbReference>
<dbReference type="Proteomes" id="UP000663853">
    <property type="component" value="Unassembled WGS sequence"/>
</dbReference>
<dbReference type="PANTHER" id="PTHR43477:SF1">
    <property type="entry name" value="DIHYDROANTICAPSIN 7-DEHYDROGENASE"/>
    <property type="match status" value="1"/>
</dbReference>
<dbReference type="AlphaFoldDB" id="A0A8H3CY02"/>
<dbReference type="Pfam" id="PF23441">
    <property type="entry name" value="SDR"/>
    <property type="match status" value="1"/>
</dbReference>
<accession>A0A8H3CY02</accession>
<dbReference type="InterPro" id="IPR036291">
    <property type="entry name" value="NAD(P)-bd_dom_sf"/>
</dbReference>
<evidence type="ECO:0000256" key="3">
    <source>
        <dbReference type="ARBA" id="ARBA00023002"/>
    </source>
</evidence>
<organism evidence="4 5">
    <name type="scientific">Rhizoctonia solani</name>
    <dbReference type="NCBI Taxonomy" id="456999"/>
    <lineage>
        <taxon>Eukaryota</taxon>
        <taxon>Fungi</taxon>
        <taxon>Dikarya</taxon>
        <taxon>Basidiomycota</taxon>
        <taxon>Agaricomycotina</taxon>
        <taxon>Agaricomycetes</taxon>
        <taxon>Cantharellales</taxon>
        <taxon>Ceratobasidiaceae</taxon>
        <taxon>Rhizoctonia</taxon>
    </lineage>
</organism>
<protein>
    <submittedName>
        <fullName evidence="4">Uncharacterized protein</fullName>
    </submittedName>
</protein>
<dbReference type="Gene3D" id="3.40.50.720">
    <property type="entry name" value="NAD(P)-binding Rossmann-like Domain"/>
    <property type="match status" value="1"/>
</dbReference>
<name>A0A8H3CY02_9AGAM</name>